<keyword evidence="2" id="KW-1185">Reference proteome</keyword>
<dbReference type="EMBL" id="KZ679267">
    <property type="protein sequence ID" value="PTB37551.1"/>
    <property type="molecule type" value="Genomic_DNA"/>
</dbReference>
<sequence length="134" mass="15590">MIRHYRANLPVRDKYNRSFSTSLDHLFPILFAEYQLVGTNYNAVPDIQMFRPMVLLLVQRLEPPSEKDLTEYPTKTGEFVESAHPPYNFLERWLGMSQLTLGNEEGGTRTGTKMTMITNVTIRVTEKRMKMMVT</sequence>
<accession>A0A2T3YYB0</accession>
<gene>
    <name evidence="1" type="ORF">M441DRAFT_29911</name>
</gene>
<evidence type="ECO:0000313" key="1">
    <source>
        <dbReference type="EMBL" id="PTB37551.1"/>
    </source>
</evidence>
<proteinExistence type="predicted"/>
<dbReference type="Proteomes" id="UP000240493">
    <property type="component" value="Unassembled WGS sequence"/>
</dbReference>
<dbReference type="STRING" id="1042311.A0A2T3YYB0"/>
<evidence type="ECO:0000313" key="2">
    <source>
        <dbReference type="Proteomes" id="UP000240493"/>
    </source>
</evidence>
<dbReference type="AlphaFoldDB" id="A0A2T3YYB0"/>
<reference evidence="1 2" key="1">
    <citation type="submission" date="2016-07" db="EMBL/GenBank/DDBJ databases">
        <title>Multiple horizontal gene transfer events from other fungi enriched the ability of initially mycotrophic Trichoderma (Ascomycota) to feed on dead plant biomass.</title>
        <authorList>
            <consortium name="DOE Joint Genome Institute"/>
            <person name="Aerts A."/>
            <person name="Atanasova L."/>
            <person name="Chenthamara K."/>
            <person name="Zhang J."/>
            <person name="Grujic M."/>
            <person name="Henrissat B."/>
            <person name="Kuo A."/>
            <person name="Salamov A."/>
            <person name="Lipzen A."/>
            <person name="Labutti K."/>
            <person name="Barry K."/>
            <person name="Miao Y."/>
            <person name="Rahimi M.J."/>
            <person name="Shen Q."/>
            <person name="Grigoriev I.V."/>
            <person name="Kubicek C.P."/>
            <person name="Druzhinina I.S."/>
        </authorList>
    </citation>
    <scope>NUCLEOTIDE SEQUENCE [LARGE SCALE GENOMIC DNA]</scope>
    <source>
        <strain evidence="1 2">CBS 433.97</strain>
    </source>
</reference>
<name>A0A2T3YYB0_TRIA4</name>
<organism evidence="1 2">
    <name type="scientific">Trichoderma asperellum (strain ATCC 204424 / CBS 433.97 / NBRC 101777)</name>
    <dbReference type="NCBI Taxonomy" id="1042311"/>
    <lineage>
        <taxon>Eukaryota</taxon>
        <taxon>Fungi</taxon>
        <taxon>Dikarya</taxon>
        <taxon>Ascomycota</taxon>
        <taxon>Pezizomycotina</taxon>
        <taxon>Sordariomycetes</taxon>
        <taxon>Hypocreomycetidae</taxon>
        <taxon>Hypocreales</taxon>
        <taxon>Hypocreaceae</taxon>
        <taxon>Trichoderma</taxon>
    </lineage>
</organism>
<protein>
    <submittedName>
        <fullName evidence="1">Uncharacterized protein</fullName>
    </submittedName>
</protein>